<dbReference type="Proteomes" id="UP000075683">
    <property type="component" value="Unassembled WGS sequence"/>
</dbReference>
<gene>
    <name evidence="1" type="ORF">B4135_4296</name>
</gene>
<organism evidence="1 2">
    <name type="scientific">Caldibacillus debilis</name>
    <dbReference type="NCBI Taxonomy" id="301148"/>
    <lineage>
        <taxon>Bacteria</taxon>
        <taxon>Bacillati</taxon>
        <taxon>Bacillota</taxon>
        <taxon>Bacilli</taxon>
        <taxon>Bacillales</taxon>
        <taxon>Bacillaceae</taxon>
        <taxon>Caldibacillus</taxon>
    </lineage>
</organism>
<sequence>MEAGFAAIDRTEQSAKKVSPVAFGITRKQLEEWKRKIDEGQIAFITHFWYDERFPRAKTVTKVGCKDLDKLAEWGKKYGLKREWIHRRKDGYSHFDLIGDLEKKVLEKEGIDPGAVLFRKLSTTEKEK</sequence>
<comment type="caution">
    <text evidence="1">The sequence shown here is derived from an EMBL/GenBank/DDBJ whole genome shotgun (WGS) entry which is preliminary data.</text>
</comment>
<protein>
    <recommendedName>
        <fullName evidence="3">YneQ</fullName>
    </recommendedName>
</protein>
<accession>A0A150L5P6</accession>
<dbReference type="AlphaFoldDB" id="A0A150L5P6"/>
<evidence type="ECO:0000313" key="2">
    <source>
        <dbReference type="Proteomes" id="UP000075683"/>
    </source>
</evidence>
<evidence type="ECO:0000313" key="1">
    <source>
        <dbReference type="EMBL" id="KYD07615.1"/>
    </source>
</evidence>
<dbReference type="EMBL" id="LQYT01000147">
    <property type="protein sequence ID" value="KYD07615.1"/>
    <property type="molecule type" value="Genomic_DNA"/>
</dbReference>
<reference evidence="1 2" key="1">
    <citation type="submission" date="2016-01" db="EMBL/GenBank/DDBJ databases">
        <title>Draft Genome Sequences of Seven Thermophilic Sporeformers Isolated from Foods.</title>
        <authorList>
            <person name="Berendsen E.M."/>
            <person name="Wells-Bennik M.H."/>
            <person name="Krawcyk A.O."/>
            <person name="De Jong A."/>
            <person name="Holsappel S."/>
            <person name="Eijlander R.T."/>
            <person name="Kuipers O.P."/>
        </authorList>
    </citation>
    <scope>NUCLEOTIDE SEQUENCE [LARGE SCALE GENOMIC DNA]</scope>
    <source>
        <strain evidence="1 2">B4135</strain>
    </source>
</reference>
<name>A0A150L5P6_9BACI</name>
<dbReference type="STRING" id="301148.B4135_4296"/>
<proteinExistence type="predicted"/>
<evidence type="ECO:0008006" key="3">
    <source>
        <dbReference type="Google" id="ProtNLM"/>
    </source>
</evidence>